<sequence>MTMNKLEGVLTFLRAAEQLKNTMRSAYTSEGRQESTAEHTWRLCLMVMMFEHDFLDIDFTRLLKMCIIHDLGEAISGDIPAIEQVPGQDKAQQERLDLQQLIEPLPGYLQQDILSLWDEYEQASSPEAKLAKAMDKLETLLQHTQGDNPESFNYGFNLMYGRKYTDSYELTAQIRQLLDVETEKLARSNDTMPEVG</sequence>
<protein>
    <submittedName>
        <fullName evidence="4">Hydrolase (HAD superfamily)</fullName>
    </submittedName>
</protein>
<dbReference type="RefSeq" id="WP_007465244.1">
    <property type="nucleotide sequence ID" value="NZ_AMZO01000015.1"/>
</dbReference>
<dbReference type="EMBL" id="AMZO01000015">
    <property type="protein sequence ID" value="ELR65940.1"/>
    <property type="molecule type" value="Genomic_DNA"/>
</dbReference>
<comment type="caution">
    <text evidence="4">The sequence shown here is derived from an EMBL/GenBank/DDBJ whole genome shotgun (WGS) entry which is preliminary data.</text>
</comment>
<dbReference type="Pfam" id="PF13023">
    <property type="entry name" value="HD_3"/>
    <property type="match status" value="1"/>
</dbReference>
<dbReference type="GO" id="GO:0002953">
    <property type="term" value="F:5'-deoxynucleotidase activity"/>
    <property type="evidence" value="ECO:0007669"/>
    <property type="project" value="InterPro"/>
</dbReference>
<name>L8JAP4_9GAMM</name>
<dbReference type="GO" id="GO:0005737">
    <property type="term" value="C:cytoplasm"/>
    <property type="evidence" value="ECO:0007669"/>
    <property type="project" value="TreeGrafter"/>
</dbReference>
<dbReference type="AlphaFoldDB" id="L8JAP4"/>
<evidence type="ECO:0000256" key="1">
    <source>
        <dbReference type="ARBA" id="ARBA00022723"/>
    </source>
</evidence>
<keyword evidence="2 4" id="KW-0378">Hydrolase</keyword>
<dbReference type="Proteomes" id="UP000011134">
    <property type="component" value="Unassembled WGS sequence"/>
</dbReference>
<keyword evidence="1" id="KW-0479">Metal-binding</keyword>
<dbReference type="InterPro" id="IPR006674">
    <property type="entry name" value="HD_domain"/>
</dbReference>
<dbReference type="GO" id="GO:0046872">
    <property type="term" value="F:metal ion binding"/>
    <property type="evidence" value="ECO:0007669"/>
    <property type="project" value="UniProtKB-KW"/>
</dbReference>
<keyword evidence="5" id="KW-1185">Reference proteome</keyword>
<dbReference type="PANTHER" id="PTHR11845:SF13">
    <property type="entry name" value="5'-DEOXYNUCLEOTIDASE HDDC2"/>
    <property type="match status" value="1"/>
</dbReference>
<dbReference type="InterPro" id="IPR039356">
    <property type="entry name" value="YfbR/HDDC2"/>
</dbReference>
<dbReference type="PANTHER" id="PTHR11845">
    <property type="entry name" value="5'-DEOXYNUCLEOTIDASE HDDC2"/>
    <property type="match status" value="1"/>
</dbReference>
<dbReference type="Gene3D" id="1.10.3210.10">
    <property type="entry name" value="Hypothetical protein af1432"/>
    <property type="match status" value="1"/>
</dbReference>
<evidence type="ECO:0000313" key="5">
    <source>
        <dbReference type="Proteomes" id="UP000011134"/>
    </source>
</evidence>
<dbReference type="PATRIC" id="fig|1056511.3.peg.2055"/>
<dbReference type="OrthoDB" id="9796032at2"/>
<gene>
    <name evidence="4" type="ORF">C942_00566</name>
</gene>
<evidence type="ECO:0000259" key="3">
    <source>
        <dbReference type="Pfam" id="PF13023"/>
    </source>
</evidence>
<dbReference type="SUPFAM" id="SSF109604">
    <property type="entry name" value="HD-domain/PDEase-like"/>
    <property type="match status" value="1"/>
</dbReference>
<organism evidence="4 5">
    <name type="scientific">Photobacterium marinum</name>
    <dbReference type="NCBI Taxonomy" id="1056511"/>
    <lineage>
        <taxon>Bacteria</taxon>
        <taxon>Pseudomonadati</taxon>
        <taxon>Pseudomonadota</taxon>
        <taxon>Gammaproteobacteria</taxon>
        <taxon>Vibrionales</taxon>
        <taxon>Vibrionaceae</taxon>
        <taxon>Photobacterium</taxon>
    </lineage>
</organism>
<proteinExistence type="predicted"/>
<evidence type="ECO:0000313" key="4">
    <source>
        <dbReference type="EMBL" id="ELR65940.1"/>
    </source>
</evidence>
<reference evidence="4 5" key="1">
    <citation type="submission" date="2012-12" db="EMBL/GenBank/DDBJ databases">
        <title>Genome Assembly of Photobacterium sp. AK15.</title>
        <authorList>
            <person name="Khatri I."/>
            <person name="Vaidya B."/>
            <person name="Srinivas T.N.R."/>
            <person name="Subramanian S."/>
            <person name="Pinnaka A."/>
        </authorList>
    </citation>
    <scope>NUCLEOTIDE SEQUENCE [LARGE SCALE GENOMIC DNA]</scope>
    <source>
        <strain evidence="4 5">AK15</strain>
    </source>
</reference>
<accession>L8JAP4</accession>
<feature type="domain" description="HD" evidence="3">
    <location>
        <begin position="16"/>
        <end position="168"/>
    </location>
</feature>
<evidence type="ECO:0000256" key="2">
    <source>
        <dbReference type="ARBA" id="ARBA00022801"/>
    </source>
</evidence>